<organism evidence="1">
    <name type="scientific">Porphyromonas phage phage032a_KCOM2801</name>
    <dbReference type="NCBI Taxonomy" id="3154122"/>
    <lineage>
        <taxon>Viruses</taxon>
        <taxon>Duplodnaviria</taxon>
        <taxon>Heunggongvirae</taxon>
        <taxon>Uroviricota</taxon>
        <taxon>Caudoviricetes</taxon>
        <taxon>Nixviridae</taxon>
        <taxon>Nixvirus</taxon>
        <taxon>Nixvirus pging00X</taxon>
    </lineage>
</organism>
<dbReference type="EMBL" id="BK068113">
    <property type="protein sequence ID" value="DBA56391.1"/>
    <property type="molecule type" value="Genomic_DNA"/>
</dbReference>
<protein>
    <submittedName>
        <fullName evidence="1">Tail related</fullName>
    </submittedName>
</protein>
<sequence length="510" mass="53419">MKSEIIIVQSIKDGAGLFLSATSLAKSKIKELESSTLTNKTALINAINSALTTIQTQDANNQIDYSNPNAAVIVAFNSSLESASSALEVDKKNKISNLQASHTTLEGKVTTAETKIKGFESFKQAQETTNAGVHASLSGLSADLSVVKKKALDNATEFFQGNYIPTLSNEPASLWSTLDKCLEHEGDKYTVVVDANSPESAKNQNMFQYMFYRTTKGAPGSRTDFEWRMIGGGQFSELSVSVATLDHKITENDSDAHFKEKITANKDKIVSEVKTPIAEQAKQDIVSDNAFVSSVTPKIDPTTGKWKNADGTVSENYAVADKVPAFSFAVSSANTAANNANVAKAAADTAASNANSKAAAAQSAAAAANASKTAADTAASNANSKANAANMAASSATNAAAAASAAKNEIIAAKNNGEFSAVRLYVEQTGSFKNGKVVDGVGGKIVLSPKYFVGGVEKTIVGSGKVVKWYKFVPNGADTPVKTVTASGSTDVRLLLGNGEMGTYYFDLNV</sequence>
<accession>A0AAT9J9M6</accession>
<name>A0AAT9J9M6_9CAUD</name>
<reference evidence="1" key="2">
    <citation type="submission" date="2024-05" db="EMBL/GenBank/DDBJ databases">
        <authorList>
            <person name="Matrishin C.B."/>
            <person name="Kauffman K.M."/>
        </authorList>
    </citation>
    <scope>NUCLEOTIDE SEQUENCE</scope>
</reference>
<proteinExistence type="predicted"/>
<evidence type="ECO:0000313" key="1">
    <source>
        <dbReference type="EMBL" id="DBA56391.1"/>
    </source>
</evidence>
<reference evidence="1" key="1">
    <citation type="journal article" date="2023" name="Microbiome">
        <title>Phages are unrecognized players in the ecology of the oral pathogen Porphyromonas gingivalis.</title>
        <authorList>
            <person name="Matrishin C.B."/>
            <person name="Haase E.M."/>
            <person name="Dewhirst F.E."/>
            <person name="Mark Welch J.L."/>
            <person name="Miranda-Sanchez F."/>
            <person name="Chen T."/>
            <person name="MacFarland D.C."/>
            <person name="Kauffman K.M."/>
        </authorList>
    </citation>
    <scope>NUCLEOTIDE SEQUENCE</scope>
</reference>